<dbReference type="EMBL" id="JANBQB010000108">
    <property type="protein sequence ID" value="KAJ1981899.1"/>
    <property type="molecule type" value="Genomic_DNA"/>
</dbReference>
<comment type="caution">
    <text evidence="1">The sequence shown here is derived from an EMBL/GenBank/DDBJ whole genome shotgun (WGS) entry which is preliminary data.</text>
</comment>
<organism evidence="1 2">
    <name type="scientific">Dimargaris verticillata</name>
    <dbReference type="NCBI Taxonomy" id="2761393"/>
    <lineage>
        <taxon>Eukaryota</taxon>
        <taxon>Fungi</taxon>
        <taxon>Fungi incertae sedis</taxon>
        <taxon>Zoopagomycota</taxon>
        <taxon>Kickxellomycotina</taxon>
        <taxon>Dimargaritomycetes</taxon>
        <taxon>Dimargaritales</taxon>
        <taxon>Dimargaritaceae</taxon>
        <taxon>Dimargaris</taxon>
    </lineage>
</organism>
<name>A0A9W8B3J4_9FUNG</name>
<accession>A0A9W8B3J4</accession>
<dbReference type="SUPFAM" id="SSF54197">
    <property type="entry name" value="HIT-like"/>
    <property type="match status" value="1"/>
</dbReference>
<reference evidence="1" key="1">
    <citation type="submission" date="2022-07" db="EMBL/GenBank/DDBJ databases">
        <title>Phylogenomic reconstructions and comparative analyses of Kickxellomycotina fungi.</title>
        <authorList>
            <person name="Reynolds N.K."/>
            <person name="Stajich J.E."/>
            <person name="Barry K."/>
            <person name="Grigoriev I.V."/>
            <person name="Crous P."/>
            <person name="Smith M.E."/>
        </authorList>
    </citation>
    <scope>NUCLEOTIDE SEQUENCE</scope>
    <source>
        <strain evidence="1">RSA 567</strain>
    </source>
</reference>
<protein>
    <submittedName>
        <fullName evidence="1">Uncharacterized protein</fullName>
    </submittedName>
</protein>
<dbReference type="Proteomes" id="UP001151582">
    <property type="component" value="Unassembled WGS sequence"/>
</dbReference>
<dbReference type="Gene3D" id="3.30.428.10">
    <property type="entry name" value="HIT-like"/>
    <property type="match status" value="1"/>
</dbReference>
<dbReference type="Pfam" id="PF11969">
    <property type="entry name" value="DcpS_C"/>
    <property type="match status" value="1"/>
</dbReference>
<keyword evidence="2" id="KW-1185">Reference proteome</keyword>
<evidence type="ECO:0000313" key="1">
    <source>
        <dbReference type="EMBL" id="KAJ1981899.1"/>
    </source>
</evidence>
<dbReference type="InterPro" id="IPR036265">
    <property type="entry name" value="HIT-like_sf"/>
</dbReference>
<proteinExistence type="predicted"/>
<gene>
    <name evidence="1" type="ORF">H4R34_001901</name>
</gene>
<sequence>MVGTAMAEDYVDPTVNYDELLVQRRAAFRSDTAAQVELKQWYSLPDGQATEPFKHLVDTSIKDYKEPVLYQKAHGRGEQSDVVYQDPTGRFVLIVDRASPVREVAGDKTDASLVHVLAVPTAKIYNIVDVDGRDCQLLNDMAKVTAALFNQQGFRQKVIRVVYANTVKAMKRKNDMPEHHQAVILGNFFRDLLVFVDTKSGNDLHFAFHPHPTHSIAQLHMHVLVKGMQTSHKSDALSVPLDAVNRVVCGASLGTGMAPPVQDDPTWQSIRHRFIAVPALASAA</sequence>
<dbReference type="AlphaFoldDB" id="A0A9W8B3J4"/>
<evidence type="ECO:0000313" key="2">
    <source>
        <dbReference type="Proteomes" id="UP001151582"/>
    </source>
</evidence>
<dbReference type="OrthoDB" id="1915375at2759"/>